<evidence type="ECO:0000313" key="1">
    <source>
        <dbReference type="EMBL" id="QHL88221.1"/>
    </source>
</evidence>
<proteinExistence type="predicted"/>
<accession>A0A6P1P171</accession>
<protein>
    <submittedName>
        <fullName evidence="1">Uncharacterized protein</fullName>
    </submittedName>
</protein>
<name>A0A6P1P171_9BACT</name>
<evidence type="ECO:0000313" key="2">
    <source>
        <dbReference type="Proteomes" id="UP000464214"/>
    </source>
</evidence>
<dbReference type="KEGG" id="nib:GU926_12575"/>
<keyword evidence="2" id="KW-1185">Reference proteome</keyword>
<dbReference type="AlphaFoldDB" id="A0A6P1P171"/>
<organism evidence="1 2">
    <name type="scientific">Nibribacter ruber</name>
    <dbReference type="NCBI Taxonomy" id="2698458"/>
    <lineage>
        <taxon>Bacteria</taxon>
        <taxon>Pseudomonadati</taxon>
        <taxon>Bacteroidota</taxon>
        <taxon>Cytophagia</taxon>
        <taxon>Cytophagales</taxon>
        <taxon>Hymenobacteraceae</taxon>
        <taxon>Nibribacter</taxon>
    </lineage>
</organism>
<dbReference type="Proteomes" id="UP000464214">
    <property type="component" value="Chromosome"/>
</dbReference>
<dbReference type="RefSeq" id="WP_160692381.1">
    <property type="nucleotide sequence ID" value="NZ_CP047897.1"/>
</dbReference>
<sequence>MTISEIKIVYPFRDIPSTALQPFTGLVAASHHASLRDVLNGYCLFFFTSPKDFNK</sequence>
<reference evidence="1 2" key="1">
    <citation type="submission" date="2020-01" db="EMBL/GenBank/DDBJ databases">
        <authorList>
            <person name="Kim M."/>
        </authorList>
    </citation>
    <scope>NUCLEOTIDE SEQUENCE [LARGE SCALE GENOMIC DNA]</scope>
    <source>
        <strain evidence="1 2">BT10</strain>
    </source>
</reference>
<gene>
    <name evidence="1" type="ORF">GU926_12575</name>
</gene>
<dbReference type="EMBL" id="CP047897">
    <property type="protein sequence ID" value="QHL88221.1"/>
    <property type="molecule type" value="Genomic_DNA"/>
</dbReference>